<dbReference type="InterPro" id="IPR014284">
    <property type="entry name" value="RNA_pol_sigma-70_dom"/>
</dbReference>
<evidence type="ECO:0000256" key="4">
    <source>
        <dbReference type="ARBA" id="ARBA00023163"/>
    </source>
</evidence>
<dbReference type="NCBIfam" id="TIGR02937">
    <property type="entry name" value="sigma70-ECF"/>
    <property type="match status" value="1"/>
</dbReference>
<dbReference type="GO" id="GO:0006352">
    <property type="term" value="P:DNA-templated transcription initiation"/>
    <property type="evidence" value="ECO:0007669"/>
    <property type="project" value="InterPro"/>
</dbReference>
<accession>A0A4R8L5C3</accession>
<gene>
    <name evidence="6" type="ORF">BX592_13531</name>
</gene>
<evidence type="ECO:0000256" key="2">
    <source>
        <dbReference type="ARBA" id="ARBA00023015"/>
    </source>
</evidence>
<keyword evidence="2" id="KW-0805">Transcription regulation</keyword>
<dbReference type="PANTHER" id="PTHR43133:SF25">
    <property type="entry name" value="RNA POLYMERASE SIGMA FACTOR RFAY-RELATED"/>
    <property type="match status" value="1"/>
</dbReference>
<dbReference type="Pfam" id="PF08281">
    <property type="entry name" value="Sigma70_r4_2"/>
    <property type="match status" value="1"/>
</dbReference>
<dbReference type="GO" id="GO:0016987">
    <property type="term" value="F:sigma factor activity"/>
    <property type="evidence" value="ECO:0007669"/>
    <property type="project" value="UniProtKB-KW"/>
</dbReference>
<keyword evidence="7" id="KW-1185">Reference proteome</keyword>
<comment type="caution">
    <text evidence="6">The sequence shown here is derived from an EMBL/GenBank/DDBJ whole genome shotgun (WGS) entry which is preliminary data.</text>
</comment>
<reference evidence="6 7" key="1">
    <citation type="submission" date="2019-03" db="EMBL/GenBank/DDBJ databases">
        <title>Genomic Encyclopedia of Type Strains, Phase III (KMG-III): the genomes of soil and plant-associated and newly described type strains.</title>
        <authorList>
            <person name="Whitman W."/>
        </authorList>
    </citation>
    <scope>NUCLEOTIDE SEQUENCE [LARGE SCALE GENOMIC DNA]</scope>
    <source>
        <strain evidence="6 7">LMG 29544</strain>
    </source>
</reference>
<dbReference type="AlphaFoldDB" id="A0A4R8L5C3"/>
<dbReference type="Proteomes" id="UP000295509">
    <property type="component" value="Unassembled WGS sequence"/>
</dbReference>
<dbReference type="SUPFAM" id="SSF88946">
    <property type="entry name" value="Sigma2 domain of RNA polymerase sigma factors"/>
    <property type="match status" value="1"/>
</dbReference>
<dbReference type="InterPro" id="IPR036388">
    <property type="entry name" value="WH-like_DNA-bd_sf"/>
</dbReference>
<dbReference type="SUPFAM" id="SSF88659">
    <property type="entry name" value="Sigma3 and sigma4 domains of RNA polymerase sigma factors"/>
    <property type="match status" value="1"/>
</dbReference>
<dbReference type="OrthoDB" id="9797134at2"/>
<evidence type="ECO:0000259" key="5">
    <source>
        <dbReference type="Pfam" id="PF08281"/>
    </source>
</evidence>
<dbReference type="EMBL" id="SORE01000035">
    <property type="protein sequence ID" value="TDY37771.1"/>
    <property type="molecule type" value="Genomic_DNA"/>
</dbReference>
<evidence type="ECO:0000256" key="3">
    <source>
        <dbReference type="ARBA" id="ARBA00023082"/>
    </source>
</evidence>
<dbReference type="InterPro" id="IPR013324">
    <property type="entry name" value="RNA_pol_sigma_r3/r4-like"/>
</dbReference>
<dbReference type="GO" id="GO:0003677">
    <property type="term" value="F:DNA binding"/>
    <property type="evidence" value="ECO:0007669"/>
    <property type="project" value="InterPro"/>
</dbReference>
<dbReference type="Gene3D" id="1.10.10.10">
    <property type="entry name" value="Winged helix-like DNA-binding domain superfamily/Winged helix DNA-binding domain"/>
    <property type="match status" value="1"/>
</dbReference>
<comment type="similarity">
    <text evidence="1">Belongs to the sigma-70 factor family. ECF subfamily.</text>
</comment>
<sequence>MLANTTELAGMLPDLLPRLWAFACRMTGDRLDAQALTQKTCLQARQRVGSTLQGIRPLCSIYAIAYRIWIDELRTPDVRARMRRARPLRWMQSADPQAALDHARAAQNQLIVTAVDQLPHAQRIAMLLVAIEALSYAEAAHVLGVPVNTVMSRVVRARQTIGRQFAAVADPCGKSAAR</sequence>
<dbReference type="InterPro" id="IPR039425">
    <property type="entry name" value="RNA_pol_sigma-70-like"/>
</dbReference>
<dbReference type="CDD" id="cd06171">
    <property type="entry name" value="Sigma70_r4"/>
    <property type="match status" value="1"/>
</dbReference>
<proteinExistence type="inferred from homology"/>
<organism evidence="6 7">
    <name type="scientific">Paraburkholderia rhizosphaerae</name>
    <dbReference type="NCBI Taxonomy" id="480658"/>
    <lineage>
        <taxon>Bacteria</taxon>
        <taxon>Pseudomonadati</taxon>
        <taxon>Pseudomonadota</taxon>
        <taxon>Betaproteobacteria</taxon>
        <taxon>Burkholderiales</taxon>
        <taxon>Burkholderiaceae</taxon>
        <taxon>Paraburkholderia</taxon>
    </lineage>
</organism>
<evidence type="ECO:0000256" key="1">
    <source>
        <dbReference type="ARBA" id="ARBA00010641"/>
    </source>
</evidence>
<keyword evidence="3" id="KW-0731">Sigma factor</keyword>
<evidence type="ECO:0000313" key="7">
    <source>
        <dbReference type="Proteomes" id="UP000295509"/>
    </source>
</evidence>
<name>A0A4R8L5C3_9BURK</name>
<protein>
    <submittedName>
        <fullName evidence="6">RNA polymerase sigma-70 factor (ECF subfamily)</fullName>
    </submittedName>
</protein>
<feature type="domain" description="RNA polymerase sigma factor 70 region 4 type 2" evidence="5">
    <location>
        <begin position="109"/>
        <end position="160"/>
    </location>
</feature>
<dbReference type="RefSeq" id="WP_134197001.1">
    <property type="nucleotide sequence ID" value="NZ_JBHLUW010000014.1"/>
</dbReference>
<dbReference type="PANTHER" id="PTHR43133">
    <property type="entry name" value="RNA POLYMERASE ECF-TYPE SIGMA FACTO"/>
    <property type="match status" value="1"/>
</dbReference>
<dbReference type="InterPro" id="IPR013325">
    <property type="entry name" value="RNA_pol_sigma_r2"/>
</dbReference>
<evidence type="ECO:0000313" key="6">
    <source>
        <dbReference type="EMBL" id="TDY37771.1"/>
    </source>
</evidence>
<dbReference type="Gene3D" id="1.10.1740.10">
    <property type="match status" value="1"/>
</dbReference>
<keyword evidence="4" id="KW-0804">Transcription</keyword>
<dbReference type="InterPro" id="IPR013249">
    <property type="entry name" value="RNA_pol_sigma70_r4_t2"/>
</dbReference>